<reference evidence="8 9" key="1">
    <citation type="submission" date="2024-04" db="EMBL/GenBank/DDBJ databases">
        <title>Genome assembly C_amara_ONT_v2.</title>
        <authorList>
            <person name="Yant L."/>
            <person name="Moore C."/>
            <person name="Slenker M."/>
        </authorList>
    </citation>
    <scope>NUCLEOTIDE SEQUENCE [LARGE SCALE GENOMIC DNA]</scope>
    <source>
        <tissue evidence="8">Leaf</tissue>
    </source>
</reference>
<keyword evidence="9" id="KW-1185">Reference proteome</keyword>
<dbReference type="HAMAP" id="MF_01114">
    <property type="entry name" value="RecX"/>
    <property type="match status" value="1"/>
</dbReference>
<dbReference type="Proteomes" id="UP001558713">
    <property type="component" value="Unassembled WGS sequence"/>
</dbReference>
<gene>
    <name evidence="8" type="ORF">V5N11_017474</name>
</gene>
<dbReference type="InterPro" id="IPR003783">
    <property type="entry name" value="Regulatory_RecX"/>
</dbReference>
<dbReference type="InterPro" id="IPR053926">
    <property type="entry name" value="RecX_HTH_1st"/>
</dbReference>
<evidence type="ECO:0000256" key="4">
    <source>
        <dbReference type="ARBA" id="ARBA00022490"/>
    </source>
</evidence>
<dbReference type="InterPro" id="IPR053925">
    <property type="entry name" value="RecX_HTH_3rd"/>
</dbReference>
<evidence type="ECO:0000256" key="2">
    <source>
        <dbReference type="ARBA" id="ARBA00009695"/>
    </source>
</evidence>
<protein>
    <recommendedName>
        <fullName evidence="3">Regulatory protein RecX</fullName>
    </recommendedName>
</protein>
<dbReference type="PANTHER" id="PTHR33602:SF1">
    <property type="entry name" value="REGULATORY PROTEIN RECX FAMILY PROTEIN"/>
    <property type="match status" value="1"/>
</dbReference>
<evidence type="ECO:0000313" key="9">
    <source>
        <dbReference type="Proteomes" id="UP001558713"/>
    </source>
</evidence>
<evidence type="ECO:0000259" key="5">
    <source>
        <dbReference type="Pfam" id="PF02631"/>
    </source>
</evidence>
<dbReference type="AlphaFoldDB" id="A0ABD1ADY1"/>
<dbReference type="Pfam" id="PF02631">
    <property type="entry name" value="RecX_HTH2"/>
    <property type="match status" value="1"/>
</dbReference>
<dbReference type="Pfam" id="PF21981">
    <property type="entry name" value="RecX_HTH3"/>
    <property type="match status" value="1"/>
</dbReference>
<dbReference type="GO" id="GO:0005737">
    <property type="term" value="C:cytoplasm"/>
    <property type="evidence" value="ECO:0007669"/>
    <property type="project" value="UniProtKB-SubCell"/>
</dbReference>
<accession>A0ABD1ADY1</accession>
<dbReference type="InterPro" id="IPR053924">
    <property type="entry name" value="RecX_HTH_2nd"/>
</dbReference>
<dbReference type="Gene3D" id="1.10.10.10">
    <property type="entry name" value="Winged helix-like DNA-binding domain superfamily/Winged helix DNA-binding domain"/>
    <property type="match status" value="2"/>
</dbReference>
<evidence type="ECO:0000256" key="1">
    <source>
        <dbReference type="ARBA" id="ARBA00004496"/>
    </source>
</evidence>
<feature type="domain" description="RecX second three-helical" evidence="5">
    <location>
        <begin position="214"/>
        <end position="254"/>
    </location>
</feature>
<feature type="domain" description="RecX third three-helical" evidence="6">
    <location>
        <begin position="282"/>
        <end position="325"/>
    </location>
</feature>
<evidence type="ECO:0000259" key="7">
    <source>
        <dbReference type="Pfam" id="PF21982"/>
    </source>
</evidence>
<comment type="caution">
    <text evidence="8">The sequence shown here is derived from an EMBL/GenBank/DDBJ whole genome shotgun (WGS) entry which is preliminary data.</text>
</comment>
<evidence type="ECO:0000256" key="3">
    <source>
        <dbReference type="ARBA" id="ARBA00018111"/>
    </source>
</evidence>
<dbReference type="PANTHER" id="PTHR33602">
    <property type="entry name" value="REGULATORY PROTEIN RECX FAMILY PROTEIN"/>
    <property type="match status" value="1"/>
</dbReference>
<proteinExistence type="inferred from homology"/>
<evidence type="ECO:0000259" key="6">
    <source>
        <dbReference type="Pfam" id="PF21981"/>
    </source>
</evidence>
<dbReference type="InterPro" id="IPR036388">
    <property type="entry name" value="WH-like_DNA-bd_sf"/>
</dbReference>
<dbReference type="EMBL" id="JBANAX010000526">
    <property type="protein sequence ID" value="KAL1204874.1"/>
    <property type="molecule type" value="Genomic_DNA"/>
</dbReference>
<dbReference type="Pfam" id="PF21982">
    <property type="entry name" value="RecX_HTH1"/>
    <property type="match status" value="1"/>
</dbReference>
<sequence length="335" mass="38144">MLKLGFSLSIGIQHRVFVIPWVKRQLVPRILCSEQRDYSSSGMIKYVPNKSPKISEDLTSQSLDGSEKVIYNGSRLDHSVLRSEVKCNGKEATEGTFLDLQEINDAGSYMNEVSDDSTEELEGSSNRVGSSGYKSTREHKQAYDIVKLHMEAEQAKSSKEACKTAQEAENMAIRYLGLRAYSAAELKKKLVGKKYPLEIVDRVINDFQTRGFINDSLYAESFSRSRWSSLSWGPRRIKQALFNKGISNEDSETAIKLVFEKSQCKEGDEEAEPKHGLSKEAMDQLYVQASKRWLQGRDLPIETRKARVIRWLQYRGFNWGVVAQLLKRLESIHES</sequence>
<name>A0ABD1ADY1_CARAN</name>
<organism evidence="8 9">
    <name type="scientific">Cardamine amara subsp. amara</name>
    <dbReference type="NCBI Taxonomy" id="228776"/>
    <lineage>
        <taxon>Eukaryota</taxon>
        <taxon>Viridiplantae</taxon>
        <taxon>Streptophyta</taxon>
        <taxon>Embryophyta</taxon>
        <taxon>Tracheophyta</taxon>
        <taxon>Spermatophyta</taxon>
        <taxon>Magnoliopsida</taxon>
        <taxon>eudicotyledons</taxon>
        <taxon>Gunneridae</taxon>
        <taxon>Pentapetalae</taxon>
        <taxon>rosids</taxon>
        <taxon>malvids</taxon>
        <taxon>Brassicales</taxon>
        <taxon>Brassicaceae</taxon>
        <taxon>Cardamineae</taxon>
        <taxon>Cardamine</taxon>
    </lineage>
</organism>
<keyword evidence="4" id="KW-0963">Cytoplasm</keyword>
<feature type="domain" description="RecX first three-helical" evidence="7">
    <location>
        <begin position="170"/>
        <end position="205"/>
    </location>
</feature>
<comment type="subcellular location">
    <subcellularLocation>
        <location evidence="1">Cytoplasm</location>
    </subcellularLocation>
</comment>
<comment type="similarity">
    <text evidence="2">Belongs to the RecX family.</text>
</comment>
<evidence type="ECO:0000313" key="8">
    <source>
        <dbReference type="EMBL" id="KAL1204874.1"/>
    </source>
</evidence>